<reference evidence="2 3" key="1">
    <citation type="journal article" date="2014" name="Nat. Commun.">
        <title>Klebsormidium flaccidum genome reveals primary factors for plant terrestrial adaptation.</title>
        <authorList>
            <person name="Hori K."/>
            <person name="Maruyama F."/>
            <person name="Fujisawa T."/>
            <person name="Togashi T."/>
            <person name="Yamamoto N."/>
            <person name="Seo M."/>
            <person name="Sato S."/>
            <person name="Yamada T."/>
            <person name="Mori H."/>
            <person name="Tajima N."/>
            <person name="Moriyama T."/>
            <person name="Ikeuchi M."/>
            <person name="Watanabe M."/>
            <person name="Wada H."/>
            <person name="Kobayashi K."/>
            <person name="Saito M."/>
            <person name="Masuda T."/>
            <person name="Sasaki-Sekimoto Y."/>
            <person name="Mashiguchi K."/>
            <person name="Awai K."/>
            <person name="Shimojima M."/>
            <person name="Masuda S."/>
            <person name="Iwai M."/>
            <person name="Nobusawa T."/>
            <person name="Narise T."/>
            <person name="Kondo S."/>
            <person name="Saito H."/>
            <person name="Sato R."/>
            <person name="Murakawa M."/>
            <person name="Ihara Y."/>
            <person name="Oshima-Yamada Y."/>
            <person name="Ohtaka K."/>
            <person name="Satoh M."/>
            <person name="Sonobe K."/>
            <person name="Ishii M."/>
            <person name="Ohtani R."/>
            <person name="Kanamori-Sato M."/>
            <person name="Honoki R."/>
            <person name="Miyazaki D."/>
            <person name="Mochizuki H."/>
            <person name="Umetsu J."/>
            <person name="Higashi K."/>
            <person name="Shibata D."/>
            <person name="Kamiya Y."/>
            <person name="Sato N."/>
            <person name="Nakamura Y."/>
            <person name="Tabata S."/>
            <person name="Ida S."/>
            <person name="Kurokawa K."/>
            <person name="Ohta H."/>
        </authorList>
    </citation>
    <scope>NUCLEOTIDE SEQUENCE [LARGE SCALE GENOMIC DNA]</scope>
    <source>
        <strain evidence="2 3">NIES-2285</strain>
    </source>
</reference>
<evidence type="ECO:0000313" key="2">
    <source>
        <dbReference type="EMBL" id="GAQ79865.1"/>
    </source>
</evidence>
<dbReference type="AlphaFoldDB" id="A0A1Y1HML5"/>
<keyword evidence="1" id="KW-0732">Signal</keyword>
<proteinExistence type="predicted"/>
<gene>
    <name evidence="2" type="ORF">KFL_000400080</name>
</gene>
<feature type="signal peptide" evidence="1">
    <location>
        <begin position="1"/>
        <end position="25"/>
    </location>
</feature>
<dbReference type="EMBL" id="DF236989">
    <property type="protein sequence ID" value="GAQ79865.1"/>
    <property type="molecule type" value="Genomic_DNA"/>
</dbReference>
<keyword evidence="3" id="KW-1185">Reference proteome</keyword>
<name>A0A1Y1HML5_KLENI</name>
<evidence type="ECO:0000313" key="3">
    <source>
        <dbReference type="Proteomes" id="UP000054558"/>
    </source>
</evidence>
<protein>
    <submittedName>
        <fullName evidence="2">Uncharacterized protein</fullName>
    </submittedName>
</protein>
<accession>A0A1Y1HML5</accession>
<organism evidence="2 3">
    <name type="scientific">Klebsormidium nitens</name>
    <name type="common">Green alga</name>
    <name type="synonym">Ulothrix nitens</name>
    <dbReference type="NCBI Taxonomy" id="105231"/>
    <lineage>
        <taxon>Eukaryota</taxon>
        <taxon>Viridiplantae</taxon>
        <taxon>Streptophyta</taxon>
        <taxon>Klebsormidiophyceae</taxon>
        <taxon>Klebsormidiales</taxon>
        <taxon>Klebsormidiaceae</taxon>
        <taxon>Klebsormidium</taxon>
    </lineage>
</organism>
<sequence>MASQRAFVQALVLGALLFFTGPAAAARALEDDGSAELKEDAFQPLFSITSENEVPEEDIAVSASNSNFVANGGSQSVCQTICKNEVKVNFFSEATGYKSSLDFDFFYSPGGEKCSNDGIWCVRLRSFDGGAAKVSAQFRYGGRTSSWVTLRGKAKCGSTGTPQRETCRATFKDAFFNF</sequence>
<feature type="chain" id="PRO_5012711151" evidence="1">
    <location>
        <begin position="26"/>
        <end position="178"/>
    </location>
</feature>
<evidence type="ECO:0000256" key="1">
    <source>
        <dbReference type="SAM" id="SignalP"/>
    </source>
</evidence>
<dbReference type="Proteomes" id="UP000054558">
    <property type="component" value="Unassembled WGS sequence"/>
</dbReference>